<proteinExistence type="predicted"/>
<keyword evidence="1" id="KW-0732">Signal</keyword>
<gene>
    <name evidence="2" type="ORF">NON19_15120</name>
</gene>
<feature type="signal peptide" evidence="1">
    <location>
        <begin position="1"/>
        <end position="29"/>
    </location>
</feature>
<dbReference type="EMBL" id="JANFNH010000014">
    <property type="protein sequence ID" value="MCQ4043319.1"/>
    <property type="molecule type" value="Genomic_DNA"/>
</dbReference>
<dbReference type="Proteomes" id="UP001206206">
    <property type="component" value="Unassembled WGS sequence"/>
</dbReference>
<evidence type="ECO:0000313" key="2">
    <source>
        <dbReference type="EMBL" id="MCQ4043319.1"/>
    </source>
</evidence>
<organism evidence="2 3">
    <name type="scientific">Streptantibioticus rubrisoli</name>
    <dbReference type="NCBI Taxonomy" id="1387313"/>
    <lineage>
        <taxon>Bacteria</taxon>
        <taxon>Bacillati</taxon>
        <taxon>Actinomycetota</taxon>
        <taxon>Actinomycetes</taxon>
        <taxon>Kitasatosporales</taxon>
        <taxon>Streptomycetaceae</taxon>
        <taxon>Streptantibioticus</taxon>
    </lineage>
</organism>
<dbReference type="RefSeq" id="WP_255928292.1">
    <property type="nucleotide sequence ID" value="NZ_JANFNH010000014.1"/>
</dbReference>
<comment type="caution">
    <text evidence="2">The sequence shown here is derived from an EMBL/GenBank/DDBJ whole genome shotgun (WGS) entry which is preliminary data.</text>
</comment>
<feature type="chain" id="PRO_5045326791" evidence="1">
    <location>
        <begin position="30"/>
        <end position="171"/>
    </location>
</feature>
<name>A0ABT1PDB6_9ACTN</name>
<sequence>MSLKKALTVSAAVAASLAGSLLTASGAHAATPSSGSHVVRPAYSAYACRSWTTGNYAYVTDNISIDSCYWVEDNGYTISATIPFQNYSGTGVWYCAHAIDVNTGRWAHDFGCGSGISTGQGSTKAGTGGGGNGYSEYWDAPAGTYVVSTGFWLNGHYYGDVQSPRTTIGAH</sequence>
<protein>
    <submittedName>
        <fullName evidence="2">Uncharacterized protein</fullName>
    </submittedName>
</protein>
<reference evidence="2 3" key="1">
    <citation type="submission" date="2022-06" db="EMBL/GenBank/DDBJ databases">
        <title>Draft genome sequence of type strain Streptomyces rubrisoli DSM 42083.</title>
        <authorList>
            <person name="Duangmal K."/>
            <person name="Klaysubun C."/>
        </authorList>
    </citation>
    <scope>NUCLEOTIDE SEQUENCE [LARGE SCALE GENOMIC DNA]</scope>
    <source>
        <strain evidence="2 3">DSM 42083</strain>
    </source>
</reference>
<evidence type="ECO:0000313" key="3">
    <source>
        <dbReference type="Proteomes" id="UP001206206"/>
    </source>
</evidence>
<keyword evidence="3" id="KW-1185">Reference proteome</keyword>
<evidence type="ECO:0000256" key="1">
    <source>
        <dbReference type="SAM" id="SignalP"/>
    </source>
</evidence>
<accession>A0ABT1PDB6</accession>